<evidence type="ECO:0000259" key="2">
    <source>
        <dbReference type="Pfam" id="PF01370"/>
    </source>
</evidence>
<dbReference type="HOGENOM" id="CLU_071330_0_1_1"/>
<dbReference type="STRING" id="253628.A0A0D1YW49"/>
<dbReference type="OrthoDB" id="3535423at2759"/>
<dbReference type="VEuPathDB" id="FungiDB:PV09_04083"/>
<reference evidence="3 4" key="1">
    <citation type="submission" date="2015-01" db="EMBL/GenBank/DDBJ databases">
        <title>The Genome Sequence of Ochroconis gallopava CBS43764.</title>
        <authorList>
            <consortium name="The Broad Institute Genomics Platform"/>
            <person name="Cuomo C."/>
            <person name="de Hoog S."/>
            <person name="Gorbushina A."/>
            <person name="Stielow B."/>
            <person name="Teixiera M."/>
            <person name="Abouelleil A."/>
            <person name="Chapman S.B."/>
            <person name="Priest M."/>
            <person name="Young S.K."/>
            <person name="Wortman J."/>
            <person name="Nusbaum C."/>
            <person name="Birren B."/>
        </authorList>
    </citation>
    <scope>NUCLEOTIDE SEQUENCE [LARGE SCALE GENOMIC DNA]</scope>
    <source>
        <strain evidence="3 4">CBS 43764</strain>
    </source>
</reference>
<dbReference type="PANTHER" id="PTHR14097">
    <property type="entry name" value="OXIDOREDUCTASE HTATIP2"/>
    <property type="match status" value="1"/>
</dbReference>
<organism evidence="3 4">
    <name type="scientific">Verruconis gallopava</name>
    <dbReference type="NCBI Taxonomy" id="253628"/>
    <lineage>
        <taxon>Eukaryota</taxon>
        <taxon>Fungi</taxon>
        <taxon>Dikarya</taxon>
        <taxon>Ascomycota</taxon>
        <taxon>Pezizomycotina</taxon>
        <taxon>Dothideomycetes</taxon>
        <taxon>Pleosporomycetidae</taxon>
        <taxon>Venturiales</taxon>
        <taxon>Sympoventuriaceae</taxon>
        <taxon>Verruconis</taxon>
    </lineage>
</organism>
<dbReference type="InParanoid" id="A0A0D1YW49"/>
<dbReference type="RefSeq" id="XP_016214781.1">
    <property type="nucleotide sequence ID" value="XM_016357377.1"/>
</dbReference>
<dbReference type="Gene3D" id="3.40.50.720">
    <property type="entry name" value="NAD(P)-binding Rossmann-like Domain"/>
    <property type="match status" value="1"/>
</dbReference>
<protein>
    <recommendedName>
        <fullName evidence="2">NAD-dependent epimerase/dehydratase domain-containing protein</fullName>
    </recommendedName>
</protein>
<dbReference type="SUPFAM" id="SSF51735">
    <property type="entry name" value="NAD(P)-binding Rossmann-fold domains"/>
    <property type="match status" value="1"/>
</dbReference>
<evidence type="ECO:0000256" key="1">
    <source>
        <dbReference type="ARBA" id="ARBA00004370"/>
    </source>
</evidence>
<dbReference type="GeneID" id="27312056"/>
<proteinExistence type="predicted"/>
<dbReference type="GO" id="GO:0016020">
    <property type="term" value="C:membrane"/>
    <property type="evidence" value="ECO:0007669"/>
    <property type="project" value="UniProtKB-SubCell"/>
</dbReference>
<dbReference type="Proteomes" id="UP000053259">
    <property type="component" value="Unassembled WGS sequence"/>
</dbReference>
<sequence length="217" mass="24033">MKIILTGGTGFVGGQVLKELIRDDRVTSVVAISRRPLKMSHAKLEVVIHKDFEKWDDDALLEKLKGSEACIWCVGGGAWEFPDYETAYKVQVTYTVNAAKAFAERLGPMRFVFCSGRWAARDERGKLRFFGDTRRIKGAAENGLLEIAKKHQGFFPYCMRIGGVMPASLFGTLITATVAWTAPVVKVDQAAKAMVHVALNGAKKDTLENEEIHSNKL</sequence>
<evidence type="ECO:0000313" key="4">
    <source>
        <dbReference type="Proteomes" id="UP000053259"/>
    </source>
</evidence>
<evidence type="ECO:0000313" key="3">
    <source>
        <dbReference type="EMBL" id="KIW04912.1"/>
    </source>
</evidence>
<gene>
    <name evidence="3" type="ORF">PV09_04083</name>
</gene>
<comment type="subcellular location">
    <subcellularLocation>
        <location evidence="1">Membrane</location>
    </subcellularLocation>
</comment>
<feature type="domain" description="NAD-dependent epimerase/dehydratase" evidence="2">
    <location>
        <begin position="3"/>
        <end position="115"/>
    </location>
</feature>
<dbReference type="InterPro" id="IPR001509">
    <property type="entry name" value="Epimerase_deHydtase"/>
</dbReference>
<dbReference type="Pfam" id="PF01370">
    <property type="entry name" value="Epimerase"/>
    <property type="match status" value="1"/>
</dbReference>
<dbReference type="AlphaFoldDB" id="A0A0D1YW49"/>
<accession>A0A0D1YW49</accession>
<dbReference type="PANTHER" id="PTHR14097:SF8">
    <property type="entry name" value="NAD(P)-BINDING DOMAIN-CONTAINING PROTEIN"/>
    <property type="match status" value="1"/>
</dbReference>
<name>A0A0D1YW49_9PEZI</name>
<keyword evidence="4" id="KW-1185">Reference proteome</keyword>
<dbReference type="InterPro" id="IPR036291">
    <property type="entry name" value="NAD(P)-bd_dom_sf"/>
</dbReference>
<dbReference type="EMBL" id="KN847539">
    <property type="protein sequence ID" value="KIW04912.1"/>
    <property type="molecule type" value="Genomic_DNA"/>
</dbReference>